<dbReference type="GO" id="GO:0016787">
    <property type="term" value="F:hydrolase activity"/>
    <property type="evidence" value="ECO:0007669"/>
    <property type="project" value="UniProtKB-KW"/>
</dbReference>
<evidence type="ECO:0000313" key="2">
    <source>
        <dbReference type="EMBL" id="GAA1707936.1"/>
    </source>
</evidence>
<organism evidence="2 3">
    <name type="scientific">Kribbella yunnanensis</name>
    <dbReference type="NCBI Taxonomy" id="190194"/>
    <lineage>
        <taxon>Bacteria</taxon>
        <taxon>Bacillati</taxon>
        <taxon>Actinomycetota</taxon>
        <taxon>Actinomycetes</taxon>
        <taxon>Propionibacteriales</taxon>
        <taxon>Kribbellaceae</taxon>
        <taxon>Kribbella</taxon>
    </lineage>
</organism>
<protein>
    <submittedName>
        <fullName evidence="2">Alpha/beta fold hydrolase</fullName>
    </submittedName>
</protein>
<dbReference type="PANTHER" id="PTHR37017">
    <property type="entry name" value="AB HYDROLASE-1 DOMAIN-CONTAINING PROTEIN-RELATED"/>
    <property type="match status" value="1"/>
</dbReference>
<dbReference type="InterPro" id="IPR029058">
    <property type="entry name" value="AB_hydrolase_fold"/>
</dbReference>
<name>A0ABN2IMD9_9ACTN</name>
<dbReference type="Pfam" id="PF12697">
    <property type="entry name" value="Abhydrolase_6"/>
    <property type="match status" value="1"/>
</dbReference>
<dbReference type="RefSeq" id="WP_344160476.1">
    <property type="nucleotide sequence ID" value="NZ_BAAANF010000022.1"/>
</dbReference>
<feature type="domain" description="AB hydrolase-1" evidence="1">
    <location>
        <begin position="3"/>
        <end position="201"/>
    </location>
</feature>
<keyword evidence="3" id="KW-1185">Reference proteome</keyword>
<dbReference type="InterPro" id="IPR000073">
    <property type="entry name" value="AB_hydrolase_1"/>
</dbReference>
<keyword evidence="2" id="KW-0378">Hydrolase</keyword>
<reference evidence="2 3" key="1">
    <citation type="journal article" date="2019" name="Int. J. Syst. Evol. Microbiol.">
        <title>The Global Catalogue of Microorganisms (GCM) 10K type strain sequencing project: providing services to taxonomists for standard genome sequencing and annotation.</title>
        <authorList>
            <consortium name="The Broad Institute Genomics Platform"/>
            <consortium name="The Broad Institute Genome Sequencing Center for Infectious Disease"/>
            <person name="Wu L."/>
            <person name="Ma J."/>
        </authorList>
    </citation>
    <scope>NUCLEOTIDE SEQUENCE [LARGE SCALE GENOMIC DNA]</scope>
    <source>
        <strain evidence="2 3">JCM 14307</strain>
    </source>
</reference>
<proteinExistence type="predicted"/>
<dbReference type="PANTHER" id="PTHR37017:SF11">
    <property type="entry name" value="ESTERASE_LIPASE_THIOESTERASE DOMAIN-CONTAINING PROTEIN"/>
    <property type="match status" value="1"/>
</dbReference>
<dbReference type="Proteomes" id="UP001500280">
    <property type="component" value="Unassembled WGS sequence"/>
</dbReference>
<dbReference type="Gene3D" id="3.40.50.1820">
    <property type="entry name" value="alpha/beta hydrolase"/>
    <property type="match status" value="1"/>
</dbReference>
<evidence type="ECO:0000313" key="3">
    <source>
        <dbReference type="Proteomes" id="UP001500280"/>
    </source>
</evidence>
<evidence type="ECO:0000259" key="1">
    <source>
        <dbReference type="Pfam" id="PF12697"/>
    </source>
</evidence>
<comment type="caution">
    <text evidence="2">The sequence shown here is derived from an EMBL/GenBank/DDBJ whole genome shotgun (WGS) entry which is preliminary data.</text>
</comment>
<sequence length="211" mass="22777">MRFVLIHGAASSSWHWHRLAAELTRRGHEVIAPDLPIDDPAAGLAQYVDTVVNAVPPGEPVTLVAHSMAGFVGVPLCERLPVRELVLVAAMVPAPGERIGEWWGNTGLESADGDVFFHDLPAELAAEARQHLREQSGGPMDDPCAFVKWPDVPTRAVIARDDLLFPAAFLRRVTLERLGVVPDEMPGAHFPMLGHPAVLADYLGVSLKSAP</sequence>
<dbReference type="EMBL" id="BAAANF010000022">
    <property type="protein sequence ID" value="GAA1707936.1"/>
    <property type="molecule type" value="Genomic_DNA"/>
</dbReference>
<accession>A0ABN2IMD9</accession>
<gene>
    <name evidence="2" type="ORF">GCM10009745_64780</name>
</gene>
<dbReference type="InterPro" id="IPR052897">
    <property type="entry name" value="Sec-Metab_Biosynth_Hydrolase"/>
</dbReference>
<dbReference type="SUPFAM" id="SSF53474">
    <property type="entry name" value="alpha/beta-Hydrolases"/>
    <property type="match status" value="1"/>
</dbReference>